<organism evidence="3 4">
    <name type="scientific">Vibrio ulleungensis</name>
    <dbReference type="NCBI Taxonomy" id="2807619"/>
    <lineage>
        <taxon>Bacteria</taxon>
        <taxon>Pseudomonadati</taxon>
        <taxon>Pseudomonadota</taxon>
        <taxon>Gammaproteobacteria</taxon>
        <taxon>Vibrionales</taxon>
        <taxon>Vibrionaceae</taxon>
        <taxon>Vibrio</taxon>
    </lineage>
</organism>
<dbReference type="InterPro" id="IPR009936">
    <property type="entry name" value="DUF1468"/>
</dbReference>
<sequence length="156" mass="17619">MRFWFSLSTFLFSLAFLLYGLQTLDIYDFNGRPGPGYFPLIIGVGLLISTGINVYKDLKERRGKTLESLEKDHPESVYVRDAFATAVCIGLLIFSLNFLGAVVAMIAFCLTFLSYFNKGKHLQNVGYSIAFPMSVFLLFDVWLQAGLPDGLLRLFY</sequence>
<feature type="transmembrane region" description="Helical" evidence="1">
    <location>
        <begin position="36"/>
        <end position="55"/>
    </location>
</feature>
<keyword evidence="4" id="KW-1185">Reference proteome</keyword>
<feature type="transmembrane region" description="Helical" evidence="1">
    <location>
        <begin position="83"/>
        <end position="113"/>
    </location>
</feature>
<evidence type="ECO:0000313" key="4">
    <source>
        <dbReference type="Proteomes" id="UP000809621"/>
    </source>
</evidence>
<dbReference type="Proteomes" id="UP000809621">
    <property type="component" value="Unassembled WGS sequence"/>
</dbReference>
<accession>A0ABS2HCA6</accession>
<protein>
    <submittedName>
        <fullName evidence="3">Tripartite tricarboxylate transporter TctB family protein</fullName>
    </submittedName>
</protein>
<keyword evidence="1" id="KW-0472">Membrane</keyword>
<gene>
    <name evidence="3" type="ORF">JQC93_02320</name>
</gene>
<comment type="caution">
    <text evidence="3">The sequence shown here is derived from an EMBL/GenBank/DDBJ whole genome shotgun (WGS) entry which is preliminary data.</text>
</comment>
<evidence type="ECO:0000313" key="3">
    <source>
        <dbReference type="EMBL" id="MBM7035230.1"/>
    </source>
</evidence>
<name>A0ABS2HCA6_9VIBR</name>
<dbReference type="EMBL" id="JAFEUM010000001">
    <property type="protein sequence ID" value="MBM7035230.1"/>
    <property type="molecule type" value="Genomic_DNA"/>
</dbReference>
<proteinExistence type="predicted"/>
<feature type="transmembrane region" description="Helical" evidence="1">
    <location>
        <begin position="125"/>
        <end position="143"/>
    </location>
</feature>
<keyword evidence="1" id="KW-1133">Transmembrane helix</keyword>
<dbReference type="RefSeq" id="WP_205156847.1">
    <property type="nucleotide sequence ID" value="NZ_JAFEUM010000001.1"/>
</dbReference>
<reference evidence="3 4" key="1">
    <citation type="submission" date="2021-02" db="EMBL/GenBank/DDBJ databases">
        <authorList>
            <person name="Park J.-S."/>
        </authorList>
    </citation>
    <scope>NUCLEOTIDE SEQUENCE [LARGE SCALE GENOMIC DNA]</scope>
    <source>
        <strain evidence="3 4">188UL20-2</strain>
    </source>
</reference>
<keyword evidence="1" id="KW-0812">Transmembrane</keyword>
<evidence type="ECO:0000256" key="1">
    <source>
        <dbReference type="SAM" id="Phobius"/>
    </source>
</evidence>
<dbReference type="Pfam" id="PF07331">
    <property type="entry name" value="TctB"/>
    <property type="match status" value="1"/>
</dbReference>
<feature type="domain" description="DUF1468" evidence="2">
    <location>
        <begin position="4"/>
        <end position="148"/>
    </location>
</feature>
<evidence type="ECO:0000259" key="2">
    <source>
        <dbReference type="Pfam" id="PF07331"/>
    </source>
</evidence>